<dbReference type="Pfam" id="PF02225">
    <property type="entry name" value="PA"/>
    <property type="match status" value="1"/>
</dbReference>
<dbReference type="Gene3D" id="3.50.30.30">
    <property type="match status" value="1"/>
</dbReference>
<dbReference type="KEGG" id="psuu:Psuf_061350"/>
<proteinExistence type="predicted"/>
<sequence length="618" mass="65587">MVRYPRRGAMLFAVVLVGAGLTVGPAGANDAKVFDDGGVALDSHQHGGQAGRLDAGGKDVKLIGKGRVDNARPGVVSDVGVLGDYAYMGAFNSDPCEGGVYVMDISNLRNPHQVGFIAASPGSFVGEGVHPIRMRTPAFSGDLLSYSNEVCTNATAPPAVGGATLVDVSDPLHPVVLTNGFGAVEPGVTTRARTVHSTFMWQTGSGRNSKVYIVLPDSRTPMLPIFDITDPRHPVQVIDIDLPQMFPQILQTGVDLDTVFFHDVVVRQQGNRQLMLLSFWDAGYVVLDVTDPAHPRYVADSDFTFPDPQLLETNGLALGPEGNGHYAEFVDNRKYILATDEDFGPTRVRVVGDDGGDFRAVQAGSAQLPTGGSLSGTAIFVGLGCNASPPEPAPATGGPYVALVERGGCGFTEMAANVESRGYAGTVVFNRTGPAGGCGALVNPSVVATKPFFFVNRLAGLSLVDAEAGYDEAACQASSARLPVAVGTVGDDVTLAATFDGWGYLHLFRNETGKLTELDTYAVREGMDPAYATGFGDQTVHEVAVSKQRPHLAYVSYYNAGFRVISVRNGKINEVGRFIDEGGNNFWGVQVIQRGVNEYVLASDRDFGLYVFKYTGNR</sequence>
<accession>A0A6F8YRU1</accession>
<organism evidence="3 4">
    <name type="scientific">Phytohabitans suffuscus</name>
    <dbReference type="NCBI Taxonomy" id="624315"/>
    <lineage>
        <taxon>Bacteria</taxon>
        <taxon>Bacillati</taxon>
        <taxon>Actinomycetota</taxon>
        <taxon>Actinomycetes</taxon>
        <taxon>Micromonosporales</taxon>
        <taxon>Micromonosporaceae</taxon>
    </lineage>
</organism>
<dbReference type="InterPro" id="IPR003137">
    <property type="entry name" value="PA_domain"/>
</dbReference>
<dbReference type="Pfam" id="PF08309">
    <property type="entry name" value="LVIVD"/>
    <property type="match status" value="1"/>
</dbReference>
<name>A0A6F8YRU1_9ACTN</name>
<evidence type="ECO:0000259" key="2">
    <source>
        <dbReference type="Pfam" id="PF02225"/>
    </source>
</evidence>
<feature type="signal peptide" evidence="1">
    <location>
        <begin position="1"/>
        <end position="28"/>
    </location>
</feature>
<evidence type="ECO:0000256" key="1">
    <source>
        <dbReference type="SAM" id="SignalP"/>
    </source>
</evidence>
<dbReference type="AlphaFoldDB" id="A0A6F8YRU1"/>
<gene>
    <name evidence="3" type="ORF">Psuf_061350</name>
</gene>
<dbReference type="Proteomes" id="UP000503011">
    <property type="component" value="Chromosome"/>
</dbReference>
<evidence type="ECO:0000313" key="3">
    <source>
        <dbReference type="EMBL" id="BCB88822.1"/>
    </source>
</evidence>
<evidence type="ECO:0000313" key="4">
    <source>
        <dbReference type="Proteomes" id="UP000503011"/>
    </source>
</evidence>
<dbReference type="EMBL" id="AP022871">
    <property type="protein sequence ID" value="BCB88822.1"/>
    <property type="molecule type" value="Genomic_DNA"/>
</dbReference>
<reference evidence="3 4" key="2">
    <citation type="submission" date="2020-03" db="EMBL/GenBank/DDBJ databases">
        <authorList>
            <person name="Ichikawa N."/>
            <person name="Kimura A."/>
            <person name="Kitahashi Y."/>
            <person name="Uohara A."/>
        </authorList>
    </citation>
    <scope>NUCLEOTIDE SEQUENCE [LARGE SCALE GENOMIC DNA]</scope>
    <source>
        <strain evidence="3 4">NBRC 105367</strain>
    </source>
</reference>
<feature type="chain" id="PRO_5026350041" description="PA domain-containing protein" evidence="1">
    <location>
        <begin position="29"/>
        <end position="618"/>
    </location>
</feature>
<dbReference type="SUPFAM" id="SSF52025">
    <property type="entry name" value="PA domain"/>
    <property type="match status" value="1"/>
</dbReference>
<dbReference type="InterPro" id="IPR046450">
    <property type="entry name" value="PA_dom_sf"/>
</dbReference>
<keyword evidence="4" id="KW-1185">Reference proteome</keyword>
<keyword evidence="1" id="KW-0732">Signal</keyword>
<dbReference type="InterPro" id="IPR013211">
    <property type="entry name" value="LVIVD"/>
</dbReference>
<feature type="domain" description="PA" evidence="2">
    <location>
        <begin position="382"/>
        <end position="461"/>
    </location>
</feature>
<protein>
    <recommendedName>
        <fullName evidence="2">PA domain-containing protein</fullName>
    </recommendedName>
</protein>
<reference evidence="3 4" key="1">
    <citation type="submission" date="2020-03" db="EMBL/GenBank/DDBJ databases">
        <title>Whole genome shotgun sequence of Phytohabitans suffuscus NBRC 105367.</title>
        <authorList>
            <person name="Komaki H."/>
            <person name="Tamura T."/>
        </authorList>
    </citation>
    <scope>NUCLEOTIDE SEQUENCE [LARGE SCALE GENOMIC DNA]</scope>
    <source>
        <strain evidence="3 4">NBRC 105367</strain>
    </source>
</reference>